<proteinExistence type="predicted"/>
<evidence type="ECO:0000313" key="3">
    <source>
        <dbReference type="Proteomes" id="UP001597308"/>
    </source>
</evidence>
<organism evidence="2 3">
    <name type="scientific">Methylopila henanensis</name>
    <dbReference type="NCBI Taxonomy" id="873516"/>
    <lineage>
        <taxon>Bacteria</taxon>
        <taxon>Pseudomonadati</taxon>
        <taxon>Pseudomonadota</taxon>
        <taxon>Alphaproteobacteria</taxon>
        <taxon>Hyphomicrobiales</taxon>
        <taxon>Methylopilaceae</taxon>
        <taxon>Methylopila</taxon>
    </lineage>
</organism>
<protein>
    <submittedName>
        <fullName evidence="2">Swt1 family HEPN domain-containing protein</fullName>
    </submittedName>
</protein>
<dbReference type="Pfam" id="PF18731">
    <property type="entry name" value="HEPN_Swt1"/>
    <property type="match status" value="1"/>
</dbReference>
<dbReference type="RefSeq" id="WP_378798194.1">
    <property type="nucleotide sequence ID" value="NZ_JBHUER010000004.1"/>
</dbReference>
<feature type="domain" description="Swt1-like HEPN" evidence="1">
    <location>
        <begin position="65"/>
        <end position="191"/>
    </location>
</feature>
<comment type="caution">
    <text evidence="2">The sequence shown here is derived from an EMBL/GenBank/DDBJ whole genome shotgun (WGS) entry which is preliminary data.</text>
</comment>
<name>A0ABW4K3B6_9HYPH</name>
<gene>
    <name evidence="2" type="ORF">ACFSCV_06615</name>
</gene>
<accession>A0ABW4K3B6</accession>
<dbReference type="EMBL" id="JBHUER010000004">
    <property type="protein sequence ID" value="MFD1702674.1"/>
    <property type="molecule type" value="Genomic_DNA"/>
</dbReference>
<evidence type="ECO:0000259" key="1">
    <source>
        <dbReference type="Pfam" id="PF18731"/>
    </source>
</evidence>
<dbReference type="InterPro" id="IPR041650">
    <property type="entry name" value="HEPN_Swt1"/>
</dbReference>
<sequence>MIDEVDAVELFLLKGASIKLAVEEANSNPRVSRSIAEENASVKASVSQFSAEVRDNAVMMAEHYKLFYMLENDIRRLIDDTLTEDNKGPDWWDKYAPDSAKIEFKGNLQREQDAGFTPRSDNPLDYVTFGQLGDIIRANYSLFGGILSNQKAMGRVMFSLNNLRGPIAHCGLLAEDEVDRLKLTVKDWFRLLEGPK</sequence>
<reference evidence="3" key="1">
    <citation type="journal article" date="2019" name="Int. J. Syst. Evol. Microbiol.">
        <title>The Global Catalogue of Microorganisms (GCM) 10K type strain sequencing project: providing services to taxonomists for standard genome sequencing and annotation.</title>
        <authorList>
            <consortium name="The Broad Institute Genomics Platform"/>
            <consortium name="The Broad Institute Genome Sequencing Center for Infectious Disease"/>
            <person name="Wu L."/>
            <person name="Ma J."/>
        </authorList>
    </citation>
    <scope>NUCLEOTIDE SEQUENCE [LARGE SCALE GENOMIC DNA]</scope>
    <source>
        <strain evidence="3">KCTC 23707</strain>
    </source>
</reference>
<dbReference type="Proteomes" id="UP001597308">
    <property type="component" value="Unassembled WGS sequence"/>
</dbReference>
<keyword evidence="3" id="KW-1185">Reference proteome</keyword>
<evidence type="ECO:0000313" key="2">
    <source>
        <dbReference type="EMBL" id="MFD1702674.1"/>
    </source>
</evidence>